<sequence length="189" mass="20553">MRNPESPARSPTWWARSASGNREPPTRWSRRTAGASPNHRRTPRPGRTRSVRPHHHRRRPRGDPFRTTTTGKAPRSPSEGHRVLEGRNVSGYEVPVEELRGHADRLRGVEDQLNQALDAARQVSMSGEAYGKICTMFPPIVSFVSGAGIESLSECVTSVGDTIASVRGAADDYEDVDRGNASAFAGGAA</sequence>
<dbReference type="InterPro" id="IPR022536">
    <property type="entry name" value="EspC"/>
</dbReference>
<gene>
    <name evidence="2" type="ORF">CKY47_26710</name>
</gene>
<dbReference type="Proteomes" id="UP001225605">
    <property type="component" value="Unassembled WGS sequence"/>
</dbReference>
<organism evidence="2 3">
    <name type="scientific">Saccharothrix yanglingensis</name>
    <dbReference type="NCBI Taxonomy" id="659496"/>
    <lineage>
        <taxon>Bacteria</taxon>
        <taxon>Bacillati</taxon>
        <taxon>Actinomycetota</taxon>
        <taxon>Actinomycetes</taxon>
        <taxon>Pseudonocardiales</taxon>
        <taxon>Pseudonocardiaceae</taxon>
        <taxon>Saccharothrix</taxon>
    </lineage>
</organism>
<dbReference type="Pfam" id="PF10824">
    <property type="entry name" value="T7SS_ESX_EspC"/>
    <property type="match status" value="1"/>
</dbReference>
<evidence type="ECO:0008006" key="4">
    <source>
        <dbReference type="Google" id="ProtNLM"/>
    </source>
</evidence>
<proteinExistence type="predicted"/>
<dbReference type="EMBL" id="NSDM01000012">
    <property type="protein sequence ID" value="MDQ2587513.1"/>
    <property type="molecule type" value="Genomic_DNA"/>
</dbReference>
<reference evidence="2 3" key="1">
    <citation type="submission" date="2017-06" db="EMBL/GenBank/DDBJ databases">
        <title>Cultured bacterium strain Saccharothrix yanglingensis Hhs.015.</title>
        <authorList>
            <person name="Xia Y."/>
        </authorList>
    </citation>
    <scope>NUCLEOTIDE SEQUENCE [LARGE SCALE GENOMIC DNA]</scope>
    <source>
        <strain evidence="2 3">Hhs.015</strain>
    </source>
</reference>
<keyword evidence="3" id="KW-1185">Reference proteome</keyword>
<name>A0ABU0X5W1_9PSEU</name>
<evidence type="ECO:0000256" key="1">
    <source>
        <dbReference type="SAM" id="MobiDB-lite"/>
    </source>
</evidence>
<comment type="caution">
    <text evidence="2">The sequence shown here is derived from an EMBL/GenBank/DDBJ whole genome shotgun (WGS) entry which is preliminary data.</text>
</comment>
<feature type="region of interest" description="Disordered" evidence="1">
    <location>
        <begin position="1"/>
        <end position="91"/>
    </location>
</feature>
<accession>A0ABU0X5W1</accession>
<protein>
    <recommendedName>
        <fullName evidence="4">Excreted virulence factor EspC (Type VII ESX diderm)</fullName>
    </recommendedName>
</protein>
<evidence type="ECO:0000313" key="2">
    <source>
        <dbReference type="EMBL" id="MDQ2587513.1"/>
    </source>
</evidence>
<feature type="compositionally biased region" description="Basic residues" evidence="1">
    <location>
        <begin position="38"/>
        <end position="60"/>
    </location>
</feature>
<evidence type="ECO:0000313" key="3">
    <source>
        <dbReference type="Proteomes" id="UP001225605"/>
    </source>
</evidence>